<protein>
    <submittedName>
        <fullName evidence="1">Uncharacterized protein</fullName>
    </submittedName>
</protein>
<sequence>MHPAKFPVPSSAAWYTDTNFNWRFPNEPTVAHCWMPTCQRDLGPDPGLLESITAGITTALPASPFVTDGIGTILGNICLESSGARFVTNQLICQKTHQLFQLCPFVLSEHPKLPFYAAQSRRLIIWDNTFITCSQCDPGQRISHHHINFPGPISVWLDLLIPPKETRRPSHDPKMLTQPNLSPSWYVLGTYRWSPKLQPRSRDQHRVSGSTKEAE</sequence>
<accession>A0AAN7B468</accession>
<organism evidence="1 2">
    <name type="scientific">Rhypophila decipiens</name>
    <dbReference type="NCBI Taxonomy" id="261697"/>
    <lineage>
        <taxon>Eukaryota</taxon>
        <taxon>Fungi</taxon>
        <taxon>Dikarya</taxon>
        <taxon>Ascomycota</taxon>
        <taxon>Pezizomycotina</taxon>
        <taxon>Sordariomycetes</taxon>
        <taxon>Sordariomycetidae</taxon>
        <taxon>Sordariales</taxon>
        <taxon>Naviculisporaceae</taxon>
        <taxon>Rhypophila</taxon>
    </lineage>
</organism>
<evidence type="ECO:0000313" key="1">
    <source>
        <dbReference type="EMBL" id="KAK4207550.1"/>
    </source>
</evidence>
<keyword evidence="2" id="KW-1185">Reference proteome</keyword>
<dbReference type="AlphaFoldDB" id="A0AAN7B468"/>
<comment type="caution">
    <text evidence="1">The sequence shown here is derived from an EMBL/GenBank/DDBJ whole genome shotgun (WGS) entry which is preliminary data.</text>
</comment>
<reference evidence="1" key="2">
    <citation type="submission" date="2023-05" db="EMBL/GenBank/DDBJ databases">
        <authorList>
            <consortium name="Lawrence Berkeley National Laboratory"/>
            <person name="Steindorff A."/>
            <person name="Hensen N."/>
            <person name="Bonometti L."/>
            <person name="Westerberg I."/>
            <person name="Brannstrom I.O."/>
            <person name="Guillou S."/>
            <person name="Cros-Aarteil S."/>
            <person name="Calhoun S."/>
            <person name="Haridas S."/>
            <person name="Kuo A."/>
            <person name="Mondo S."/>
            <person name="Pangilinan J."/>
            <person name="Riley R."/>
            <person name="Labutti K."/>
            <person name="Andreopoulos B."/>
            <person name="Lipzen A."/>
            <person name="Chen C."/>
            <person name="Yanf M."/>
            <person name="Daum C."/>
            <person name="Ng V."/>
            <person name="Clum A."/>
            <person name="Ohm R."/>
            <person name="Martin F."/>
            <person name="Silar P."/>
            <person name="Natvig D."/>
            <person name="Lalanne C."/>
            <person name="Gautier V."/>
            <person name="Ament-Velasquez S.L."/>
            <person name="Kruys A."/>
            <person name="Hutchinson M.I."/>
            <person name="Powell A.J."/>
            <person name="Barry K."/>
            <person name="Miller A.N."/>
            <person name="Grigoriev I.V."/>
            <person name="Debuchy R."/>
            <person name="Gladieux P."/>
            <person name="Thoren M.H."/>
            <person name="Johannesson H."/>
        </authorList>
    </citation>
    <scope>NUCLEOTIDE SEQUENCE</scope>
    <source>
        <strain evidence="1">PSN293</strain>
    </source>
</reference>
<reference evidence="1" key="1">
    <citation type="journal article" date="2023" name="Mol. Phylogenet. Evol.">
        <title>Genome-scale phylogeny and comparative genomics of the fungal order Sordariales.</title>
        <authorList>
            <person name="Hensen N."/>
            <person name="Bonometti L."/>
            <person name="Westerberg I."/>
            <person name="Brannstrom I.O."/>
            <person name="Guillou S."/>
            <person name="Cros-Aarteil S."/>
            <person name="Calhoun S."/>
            <person name="Haridas S."/>
            <person name="Kuo A."/>
            <person name="Mondo S."/>
            <person name="Pangilinan J."/>
            <person name="Riley R."/>
            <person name="LaButti K."/>
            <person name="Andreopoulos B."/>
            <person name="Lipzen A."/>
            <person name="Chen C."/>
            <person name="Yan M."/>
            <person name="Daum C."/>
            <person name="Ng V."/>
            <person name="Clum A."/>
            <person name="Steindorff A."/>
            <person name="Ohm R.A."/>
            <person name="Martin F."/>
            <person name="Silar P."/>
            <person name="Natvig D.O."/>
            <person name="Lalanne C."/>
            <person name="Gautier V."/>
            <person name="Ament-Velasquez S.L."/>
            <person name="Kruys A."/>
            <person name="Hutchinson M.I."/>
            <person name="Powell A.J."/>
            <person name="Barry K."/>
            <person name="Miller A.N."/>
            <person name="Grigoriev I.V."/>
            <person name="Debuchy R."/>
            <person name="Gladieux P."/>
            <person name="Hiltunen Thoren M."/>
            <person name="Johannesson H."/>
        </authorList>
    </citation>
    <scope>NUCLEOTIDE SEQUENCE</scope>
    <source>
        <strain evidence="1">PSN293</strain>
    </source>
</reference>
<gene>
    <name evidence="1" type="ORF">QBC37DRAFT_92735</name>
</gene>
<dbReference type="EMBL" id="MU858288">
    <property type="protein sequence ID" value="KAK4207550.1"/>
    <property type="molecule type" value="Genomic_DNA"/>
</dbReference>
<evidence type="ECO:0000313" key="2">
    <source>
        <dbReference type="Proteomes" id="UP001301769"/>
    </source>
</evidence>
<dbReference type="Proteomes" id="UP001301769">
    <property type="component" value="Unassembled WGS sequence"/>
</dbReference>
<name>A0AAN7B468_9PEZI</name>
<proteinExistence type="predicted"/>